<evidence type="ECO:0000256" key="1">
    <source>
        <dbReference type="ARBA" id="ARBA00022475"/>
    </source>
</evidence>
<dbReference type="InterPro" id="IPR004843">
    <property type="entry name" value="Calcineurin-like_PHP"/>
</dbReference>
<feature type="region of interest" description="Disordered" evidence="6">
    <location>
        <begin position="244"/>
        <end position="276"/>
    </location>
</feature>
<dbReference type="PANTHER" id="PTHR34990">
    <property type="entry name" value="UDP-2,3-DIACYLGLUCOSAMINE HYDROLASE-RELATED"/>
    <property type="match status" value="1"/>
</dbReference>
<evidence type="ECO:0000313" key="9">
    <source>
        <dbReference type="Proteomes" id="UP000078084"/>
    </source>
</evidence>
<dbReference type="Pfam" id="PF00149">
    <property type="entry name" value="Metallophos"/>
    <property type="match status" value="1"/>
</dbReference>
<name>A0A171KX06_9BURK</name>
<dbReference type="SUPFAM" id="SSF56300">
    <property type="entry name" value="Metallo-dependent phosphatases"/>
    <property type="match status" value="1"/>
</dbReference>
<dbReference type="Proteomes" id="UP000078084">
    <property type="component" value="Unassembled WGS sequence"/>
</dbReference>
<comment type="caution">
    <text evidence="8">The sequence shown here is derived from an EMBL/GenBank/DDBJ whole genome shotgun (WGS) entry which is preliminary data.</text>
</comment>
<evidence type="ECO:0000256" key="2">
    <source>
        <dbReference type="ARBA" id="ARBA00022519"/>
    </source>
</evidence>
<keyword evidence="3" id="KW-0479">Metal-binding</keyword>
<dbReference type="AlphaFoldDB" id="A0A171KX06"/>
<dbReference type="GO" id="GO:0008758">
    <property type="term" value="F:UDP-2,3-diacylglucosamine hydrolase activity"/>
    <property type="evidence" value="ECO:0007669"/>
    <property type="project" value="TreeGrafter"/>
</dbReference>
<dbReference type="Gene3D" id="3.60.21.10">
    <property type="match status" value="1"/>
</dbReference>
<dbReference type="EMBL" id="LBNE01000001">
    <property type="protein sequence ID" value="KKO73423.1"/>
    <property type="molecule type" value="Genomic_DNA"/>
</dbReference>
<evidence type="ECO:0000313" key="8">
    <source>
        <dbReference type="EMBL" id="KKO73423.1"/>
    </source>
</evidence>
<dbReference type="GO" id="GO:0046872">
    <property type="term" value="F:metal ion binding"/>
    <property type="evidence" value="ECO:0007669"/>
    <property type="project" value="UniProtKB-KW"/>
</dbReference>
<accession>A0A171KX06</accession>
<keyword evidence="1" id="KW-1003">Cell membrane</keyword>
<dbReference type="GO" id="GO:0016020">
    <property type="term" value="C:membrane"/>
    <property type="evidence" value="ECO:0007669"/>
    <property type="project" value="GOC"/>
</dbReference>
<gene>
    <name evidence="8" type="ORF">AAV32_01000</name>
</gene>
<protein>
    <submittedName>
        <fullName evidence="8">Serine/threonine protein phosphatase</fullName>
    </submittedName>
</protein>
<dbReference type="STRING" id="206506.AAV32_01000"/>
<sequence>MSDLHLGSSGCKANFLLDFLEYNETQTLYLVGDIIDGWQLRRHWHWPRAHNDVVQKILRMSRNGTRVYFIPGNHDEFARQFLGYAFGDIEIHDEIEHLTADKRRFLVMHGDRFDAVIQHGKWLAYLGDRLYTCAIWINNHYNRFRHRRGLHYWSLSQYLKHKVKNAVTYITDFEEALAGEARRRGMHGIICGHIHKPEMRDIDGILYCNDGDWVESLSALTEDHDGKLALLDWSVHANLHARHPTASHQPVSLPALPSALSRKSKSAGLRTSGKTR</sequence>
<evidence type="ECO:0000256" key="5">
    <source>
        <dbReference type="ARBA" id="ARBA00023211"/>
    </source>
</evidence>
<reference evidence="8 9" key="1">
    <citation type="submission" date="2015-04" db="EMBL/GenBank/DDBJ databases">
        <title>Genome sequence of Kerstersia gyiorum CG1.</title>
        <authorList>
            <person name="Greninger A.L."/>
            <person name="Kozyreva V."/>
            <person name="Chaturvedi V."/>
        </authorList>
    </citation>
    <scope>NUCLEOTIDE SEQUENCE [LARGE SCALE GENOMIC DNA]</scope>
    <source>
        <strain evidence="8 9">CG1</strain>
    </source>
</reference>
<dbReference type="PANTHER" id="PTHR34990:SF2">
    <property type="entry name" value="BLL8164 PROTEIN"/>
    <property type="match status" value="1"/>
</dbReference>
<feature type="domain" description="Calcineurin-like phosphoesterase" evidence="7">
    <location>
        <begin position="2"/>
        <end position="197"/>
    </location>
</feature>
<evidence type="ECO:0000256" key="3">
    <source>
        <dbReference type="ARBA" id="ARBA00022723"/>
    </source>
</evidence>
<dbReference type="InterPro" id="IPR029052">
    <property type="entry name" value="Metallo-depent_PP-like"/>
</dbReference>
<dbReference type="CDD" id="cd07398">
    <property type="entry name" value="MPP_YbbF-LpxH"/>
    <property type="match status" value="1"/>
</dbReference>
<evidence type="ECO:0000256" key="6">
    <source>
        <dbReference type="SAM" id="MobiDB-lite"/>
    </source>
</evidence>
<evidence type="ECO:0000256" key="4">
    <source>
        <dbReference type="ARBA" id="ARBA00023136"/>
    </source>
</evidence>
<keyword evidence="5" id="KW-0464">Manganese</keyword>
<keyword evidence="2" id="KW-0997">Cell inner membrane</keyword>
<dbReference type="PATRIC" id="fig|206506.3.peg.236"/>
<keyword evidence="4" id="KW-0472">Membrane</keyword>
<dbReference type="InterPro" id="IPR043461">
    <property type="entry name" value="LpxH-like"/>
</dbReference>
<organism evidence="8 9">
    <name type="scientific">Kerstersia gyiorum</name>
    <dbReference type="NCBI Taxonomy" id="206506"/>
    <lineage>
        <taxon>Bacteria</taxon>
        <taxon>Pseudomonadati</taxon>
        <taxon>Pseudomonadota</taxon>
        <taxon>Betaproteobacteria</taxon>
        <taxon>Burkholderiales</taxon>
        <taxon>Alcaligenaceae</taxon>
        <taxon>Kerstersia</taxon>
    </lineage>
</organism>
<dbReference type="GO" id="GO:0009245">
    <property type="term" value="P:lipid A biosynthetic process"/>
    <property type="evidence" value="ECO:0007669"/>
    <property type="project" value="TreeGrafter"/>
</dbReference>
<keyword evidence="9" id="KW-1185">Reference proteome</keyword>
<proteinExistence type="predicted"/>
<evidence type="ECO:0000259" key="7">
    <source>
        <dbReference type="Pfam" id="PF00149"/>
    </source>
</evidence>